<dbReference type="AlphaFoldDB" id="A0A8H7S6G3"/>
<sequence>MNTNTSFNNLFSDEDIFNHPEQVSLTNRFEISEDLNILKQDVHNLEEKFDKFKEDTEKRFERIENALFAATKQREQIITLLQGLLDKVAPPSPPPPPPSNVAPILPESFLEPKSKSPKAILQTLTDIAGSAEQGKQSLITLQYTIERVIKGKEADVNDDIKKTSWSALSR</sequence>
<evidence type="ECO:0000256" key="1">
    <source>
        <dbReference type="SAM" id="Coils"/>
    </source>
</evidence>
<gene>
    <name evidence="2" type="ORF">INT45_007290</name>
</gene>
<keyword evidence="1" id="KW-0175">Coiled coil</keyword>
<reference evidence="2 3" key="1">
    <citation type="submission" date="2020-12" db="EMBL/GenBank/DDBJ databases">
        <title>Metabolic potential, ecology and presence of endohyphal bacteria is reflected in genomic diversity of Mucoromycotina.</title>
        <authorList>
            <person name="Muszewska A."/>
            <person name="Okrasinska A."/>
            <person name="Steczkiewicz K."/>
            <person name="Drgas O."/>
            <person name="Orlowska M."/>
            <person name="Perlinska-Lenart U."/>
            <person name="Aleksandrzak-Piekarczyk T."/>
            <person name="Szatraj K."/>
            <person name="Zielenkiewicz U."/>
            <person name="Pilsyk S."/>
            <person name="Malc E."/>
            <person name="Mieczkowski P."/>
            <person name="Kruszewska J.S."/>
            <person name="Biernat P."/>
            <person name="Pawlowska J."/>
        </authorList>
    </citation>
    <scope>NUCLEOTIDE SEQUENCE [LARGE SCALE GENOMIC DNA]</scope>
    <source>
        <strain evidence="2 3">CBS 142.35</strain>
    </source>
</reference>
<feature type="coiled-coil region" evidence="1">
    <location>
        <begin position="28"/>
        <end position="73"/>
    </location>
</feature>
<evidence type="ECO:0000313" key="3">
    <source>
        <dbReference type="Proteomes" id="UP000646827"/>
    </source>
</evidence>
<proteinExistence type="predicted"/>
<dbReference type="Proteomes" id="UP000646827">
    <property type="component" value="Unassembled WGS sequence"/>
</dbReference>
<organism evidence="2 3">
    <name type="scientific">Circinella minor</name>
    <dbReference type="NCBI Taxonomy" id="1195481"/>
    <lineage>
        <taxon>Eukaryota</taxon>
        <taxon>Fungi</taxon>
        <taxon>Fungi incertae sedis</taxon>
        <taxon>Mucoromycota</taxon>
        <taxon>Mucoromycotina</taxon>
        <taxon>Mucoromycetes</taxon>
        <taxon>Mucorales</taxon>
        <taxon>Lichtheimiaceae</taxon>
        <taxon>Circinella</taxon>
    </lineage>
</organism>
<protein>
    <submittedName>
        <fullName evidence="2">Uncharacterized protein</fullName>
    </submittedName>
</protein>
<evidence type="ECO:0000313" key="2">
    <source>
        <dbReference type="EMBL" id="KAG2223712.1"/>
    </source>
</evidence>
<dbReference type="EMBL" id="JAEPRB010000056">
    <property type="protein sequence ID" value="KAG2223712.1"/>
    <property type="molecule type" value="Genomic_DNA"/>
</dbReference>
<accession>A0A8H7S6G3</accession>
<name>A0A8H7S6G3_9FUNG</name>
<comment type="caution">
    <text evidence="2">The sequence shown here is derived from an EMBL/GenBank/DDBJ whole genome shotgun (WGS) entry which is preliminary data.</text>
</comment>
<keyword evidence="3" id="KW-1185">Reference proteome</keyword>